<dbReference type="Pfam" id="PF08263">
    <property type="entry name" value="LRRNT_2"/>
    <property type="match status" value="1"/>
</dbReference>
<dbReference type="Pfam" id="PF13855">
    <property type="entry name" value="LRR_8"/>
    <property type="match status" value="2"/>
</dbReference>
<dbReference type="PANTHER" id="PTHR48053">
    <property type="entry name" value="LEUCINE RICH REPEAT FAMILY PROTEIN, EXPRESSED"/>
    <property type="match status" value="1"/>
</dbReference>
<feature type="signal peptide" evidence="19">
    <location>
        <begin position="1"/>
        <end position="28"/>
    </location>
</feature>
<dbReference type="SUPFAM" id="SSF52058">
    <property type="entry name" value="L domain-like"/>
    <property type="match status" value="2"/>
</dbReference>
<evidence type="ECO:0000256" key="1">
    <source>
        <dbReference type="ARBA" id="ARBA00004162"/>
    </source>
</evidence>
<evidence type="ECO:0000256" key="19">
    <source>
        <dbReference type="SAM" id="SignalP"/>
    </source>
</evidence>
<dbReference type="InterPro" id="IPR000719">
    <property type="entry name" value="Prot_kinase_dom"/>
</dbReference>
<dbReference type="EC" id="2.7.11.1" evidence="3"/>
<dbReference type="FunFam" id="3.80.10.10:FF:000627">
    <property type="entry name" value="Probable leucine-rich repeat receptor-like protein kinase At2g33170"/>
    <property type="match status" value="1"/>
</dbReference>
<keyword evidence="13" id="KW-0067">ATP-binding</keyword>
<protein>
    <recommendedName>
        <fullName evidence="3">non-specific serine/threonine protein kinase</fullName>
        <ecNumber evidence="3">2.7.11.1</ecNumber>
    </recommendedName>
</protein>
<dbReference type="SMART" id="SM00369">
    <property type="entry name" value="LRR_TYP"/>
    <property type="match status" value="7"/>
</dbReference>
<gene>
    <name evidence="21" type="ORF">FPE_LOCUS27869</name>
</gene>
<evidence type="ECO:0000256" key="6">
    <source>
        <dbReference type="ARBA" id="ARBA00022614"/>
    </source>
</evidence>
<name>A0AAD2A3S0_9LAMI</name>
<organism evidence="21 22">
    <name type="scientific">Fraxinus pennsylvanica</name>
    <dbReference type="NCBI Taxonomy" id="56036"/>
    <lineage>
        <taxon>Eukaryota</taxon>
        <taxon>Viridiplantae</taxon>
        <taxon>Streptophyta</taxon>
        <taxon>Embryophyta</taxon>
        <taxon>Tracheophyta</taxon>
        <taxon>Spermatophyta</taxon>
        <taxon>Magnoliopsida</taxon>
        <taxon>eudicotyledons</taxon>
        <taxon>Gunneridae</taxon>
        <taxon>Pentapetalae</taxon>
        <taxon>asterids</taxon>
        <taxon>lamiids</taxon>
        <taxon>Lamiales</taxon>
        <taxon>Oleaceae</taxon>
        <taxon>Oleeae</taxon>
        <taxon>Fraxinus</taxon>
    </lineage>
</organism>
<comment type="subcellular location">
    <subcellularLocation>
        <location evidence="1">Cell membrane</location>
        <topology evidence="1">Single-pass membrane protein</topology>
    </subcellularLocation>
    <subcellularLocation>
        <location evidence="2">Membrane</location>
        <topology evidence="2">Single-pass type I membrane protein</topology>
    </subcellularLocation>
</comment>
<evidence type="ECO:0000256" key="12">
    <source>
        <dbReference type="ARBA" id="ARBA00022777"/>
    </source>
</evidence>
<evidence type="ECO:0000256" key="3">
    <source>
        <dbReference type="ARBA" id="ARBA00012513"/>
    </source>
</evidence>
<dbReference type="InterPro" id="IPR001245">
    <property type="entry name" value="Ser-Thr/Tyr_kinase_cat_dom"/>
</dbReference>
<dbReference type="AlphaFoldDB" id="A0AAD2A3S0"/>
<evidence type="ECO:0000256" key="2">
    <source>
        <dbReference type="ARBA" id="ARBA00004479"/>
    </source>
</evidence>
<dbReference type="PROSITE" id="PS50011">
    <property type="entry name" value="PROTEIN_KINASE_DOM"/>
    <property type="match status" value="1"/>
</dbReference>
<reference evidence="21" key="1">
    <citation type="submission" date="2023-05" db="EMBL/GenBank/DDBJ databases">
        <authorList>
            <person name="Huff M."/>
        </authorList>
    </citation>
    <scope>NUCLEOTIDE SEQUENCE</scope>
</reference>
<feature type="transmembrane region" description="Helical" evidence="18">
    <location>
        <begin position="582"/>
        <end position="603"/>
    </location>
</feature>
<proteinExistence type="predicted"/>
<dbReference type="Gene3D" id="1.10.510.10">
    <property type="entry name" value="Transferase(Phosphotransferase) domain 1"/>
    <property type="match status" value="1"/>
</dbReference>
<evidence type="ECO:0000313" key="21">
    <source>
        <dbReference type="EMBL" id="CAI9780439.1"/>
    </source>
</evidence>
<dbReference type="GO" id="GO:0006952">
    <property type="term" value="P:defense response"/>
    <property type="evidence" value="ECO:0007669"/>
    <property type="project" value="UniProtKB-ARBA"/>
</dbReference>
<dbReference type="InterPro" id="IPR013210">
    <property type="entry name" value="LRR_N_plant-typ"/>
</dbReference>
<accession>A0AAD2A3S0</accession>
<evidence type="ECO:0000256" key="16">
    <source>
        <dbReference type="ARBA" id="ARBA00023170"/>
    </source>
</evidence>
<dbReference type="SMART" id="SM00365">
    <property type="entry name" value="LRR_SD22"/>
    <property type="match status" value="5"/>
</dbReference>
<dbReference type="InterPro" id="IPR051716">
    <property type="entry name" value="Plant_RL_S/T_kinase"/>
</dbReference>
<evidence type="ECO:0000256" key="9">
    <source>
        <dbReference type="ARBA" id="ARBA00022729"/>
    </source>
</evidence>
<evidence type="ECO:0000256" key="15">
    <source>
        <dbReference type="ARBA" id="ARBA00023136"/>
    </source>
</evidence>
<keyword evidence="22" id="KW-1185">Reference proteome</keyword>
<keyword evidence="9 19" id="KW-0732">Signal</keyword>
<dbReference type="Proteomes" id="UP000834106">
    <property type="component" value="Chromosome 17"/>
</dbReference>
<dbReference type="PANTHER" id="PTHR48053:SF37">
    <property type="entry name" value="LEUCINE-RICH REPEAT PROTEIN KINASE FAMILY PROTEIN"/>
    <property type="match status" value="1"/>
</dbReference>
<dbReference type="GO" id="GO:0004674">
    <property type="term" value="F:protein serine/threonine kinase activity"/>
    <property type="evidence" value="ECO:0007669"/>
    <property type="project" value="UniProtKB-KW"/>
</dbReference>
<dbReference type="GO" id="GO:0005524">
    <property type="term" value="F:ATP binding"/>
    <property type="evidence" value="ECO:0007669"/>
    <property type="project" value="UniProtKB-KW"/>
</dbReference>
<dbReference type="EMBL" id="OU503052">
    <property type="protein sequence ID" value="CAI9780439.1"/>
    <property type="molecule type" value="Genomic_DNA"/>
</dbReference>
<evidence type="ECO:0000256" key="18">
    <source>
        <dbReference type="SAM" id="Phobius"/>
    </source>
</evidence>
<dbReference type="FunFam" id="3.30.200.20:FF:000432">
    <property type="entry name" value="LRR receptor-like serine/threonine-protein kinase EFR"/>
    <property type="match status" value="1"/>
</dbReference>
<evidence type="ECO:0000313" key="22">
    <source>
        <dbReference type="Proteomes" id="UP000834106"/>
    </source>
</evidence>
<keyword evidence="5" id="KW-0723">Serine/threonine-protein kinase</keyword>
<evidence type="ECO:0000256" key="4">
    <source>
        <dbReference type="ARBA" id="ARBA00022475"/>
    </source>
</evidence>
<dbReference type="GO" id="GO:0051707">
    <property type="term" value="P:response to other organism"/>
    <property type="evidence" value="ECO:0007669"/>
    <property type="project" value="UniProtKB-ARBA"/>
</dbReference>
<dbReference type="FunFam" id="3.80.10.10:FF:000288">
    <property type="entry name" value="LRR receptor-like serine/threonine-protein kinase EFR"/>
    <property type="match status" value="1"/>
</dbReference>
<keyword evidence="10" id="KW-0677">Repeat</keyword>
<keyword evidence="16" id="KW-0675">Receptor</keyword>
<dbReference type="InterPro" id="IPR003591">
    <property type="entry name" value="Leu-rich_rpt_typical-subtyp"/>
</dbReference>
<dbReference type="GO" id="GO:0005886">
    <property type="term" value="C:plasma membrane"/>
    <property type="evidence" value="ECO:0007669"/>
    <property type="project" value="UniProtKB-SubCell"/>
</dbReference>
<evidence type="ECO:0000256" key="13">
    <source>
        <dbReference type="ARBA" id="ARBA00022840"/>
    </source>
</evidence>
<dbReference type="InterPro" id="IPR032675">
    <property type="entry name" value="LRR_dom_sf"/>
</dbReference>
<keyword evidence="17" id="KW-0325">Glycoprotein</keyword>
<dbReference type="SUPFAM" id="SSF56112">
    <property type="entry name" value="Protein kinase-like (PK-like)"/>
    <property type="match status" value="1"/>
</dbReference>
<evidence type="ECO:0000256" key="10">
    <source>
        <dbReference type="ARBA" id="ARBA00022737"/>
    </source>
</evidence>
<keyword evidence="12" id="KW-0418">Kinase</keyword>
<keyword evidence="14 18" id="KW-1133">Transmembrane helix</keyword>
<evidence type="ECO:0000256" key="14">
    <source>
        <dbReference type="ARBA" id="ARBA00022989"/>
    </source>
</evidence>
<feature type="domain" description="Protein kinase" evidence="20">
    <location>
        <begin position="637"/>
        <end position="902"/>
    </location>
</feature>
<evidence type="ECO:0000256" key="7">
    <source>
        <dbReference type="ARBA" id="ARBA00022679"/>
    </source>
</evidence>
<dbReference type="Pfam" id="PF00560">
    <property type="entry name" value="LRR_1"/>
    <property type="match status" value="4"/>
</dbReference>
<sequence length="916" mass="100725">MNFSQLFSSSIFTVLVFLNLLFLQYINAVSVLGNETDKLALLDLKSQINDDPQRILASWNSSSHFCNWTGVICGHGQERITGLNLKGQKLDGTIAPHIGNFYFLYSLDLSDNYFRGGLPAELGSLGRLQILNLSNNFLQGQVPASLSGCTNLSSLVLRKNFLIVKIPTEIWSLQKLVKLDLRSNNLTVNKFFGEFPPQLYNLTSLEEISLSYDSFTDSLSNASALEGIDVLQNNFTGKVPLSLGSLHNLQVFSVGYNLLGSGGSDDLNFVISLTNCSNLQFLHFGGNQFGGVLPRSIGNLSTQLTQLFFEKNRIGGSIFKEIKNLKNLYFLSAFENNLIGAIPDSIGMLSSLGKVYLNGNKLTGEIPSSFGNMSQLQHLFLFDNNLTGTIPLSLVNCNQLDILYLNNNNLSGTIEPLMEISSLLAFNVSRNSLTGFLPVGFGNLSQLVDIDLSHNKFSGEIPNAIGKCLSIDGMWMQDNLLQGSIPSLEDLQALVYLDLSSNNLSGEIPRYSANISSLIQLNLSFNNLEGEVPVQGVFSNLSALNIIGNPNVCGGIQELNLPKCRTQKPQKADKKHSISLKLILSIVSTAAIAVLSLILLLLYRIKYWKKGPRSTSPSMQFYQKISYDELLKATAGFSSQNLIGPGAFGTVYEGTLGSDGLTVAVKVLNLRQTGASRSFLAECQALRNIRHRNLVKVINACSGSDFQGNEFKALVYQFMPNGSLEKWLHSEGNNLRLSIVQRINIAIHNVLLDDNLTAYVGDFGLARLLPMEVISQQFSSLGIKGTIGYAAPEYGMGSQVSTQGDVYSYGILLLEVFTDRKPTDELFKENMNLHHFVKIGLPVRVMEILEKSSLRLENQSEQTACLVSILELGVACSAESPQDRRSMEQVYTESRMIKDKFIKAGLNETDRNLGEN</sequence>
<dbReference type="Pfam" id="PF07714">
    <property type="entry name" value="PK_Tyr_Ser-Thr"/>
    <property type="match status" value="2"/>
</dbReference>
<keyword evidence="6" id="KW-0433">Leucine-rich repeat</keyword>
<dbReference type="InterPro" id="IPR011009">
    <property type="entry name" value="Kinase-like_dom_sf"/>
</dbReference>
<evidence type="ECO:0000256" key="8">
    <source>
        <dbReference type="ARBA" id="ARBA00022692"/>
    </source>
</evidence>
<dbReference type="Gene3D" id="3.80.10.10">
    <property type="entry name" value="Ribonuclease Inhibitor"/>
    <property type="match status" value="3"/>
</dbReference>
<evidence type="ECO:0000256" key="11">
    <source>
        <dbReference type="ARBA" id="ARBA00022741"/>
    </source>
</evidence>
<evidence type="ECO:0000259" key="20">
    <source>
        <dbReference type="PROSITE" id="PS50011"/>
    </source>
</evidence>
<keyword evidence="15 18" id="KW-0472">Membrane</keyword>
<dbReference type="InterPro" id="IPR001611">
    <property type="entry name" value="Leu-rich_rpt"/>
</dbReference>
<dbReference type="Gene3D" id="3.30.200.20">
    <property type="entry name" value="Phosphorylase Kinase, domain 1"/>
    <property type="match status" value="1"/>
</dbReference>
<evidence type="ECO:0000256" key="17">
    <source>
        <dbReference type="ARBA" id="ARBA00023180"/>
    </source>
</evidence>
<evidence type="ECO:0000256" key="5">
    <source>
        <dbReference type="ARBA" id="ARBA00022527"/>
    </source>
</evidence>
<keyword evidence="8 18" id="KW-0812">Transmembrane</keyword>
<feature type="chain" id="PRO_5042255696" description="non-specific serine/threonine protein kinase" evidence="19">
    <location>
        <begin position="29"/>
        <end position="916"/>
    </location>
</feature>
<keyword evidence="7" id="KW-0808">Transferase</keyword>
<keyword evidence="4" id="KW-1003">Cell membrane</keyword>
<keyword evidence="11" id="KW-0547">Nucleotide-binding</keyword>